<evidence type="ECO:0000256" key="1">
    <source>
        <dbReference type="SAM" id="MobiDB-lite"/>
    </source>
</evidence>
<gene>
    <name evidence="2" type="ORF">Smic_30310</name>
</gene>
<feature type="region of interest" description="Disordered" evidence="1">
    <location>
        <begin position="1"/>
        <end position="84"/>
    </location>
</feature>
<proteinExistence type="predicted"/>
<reference evidence="2 3" key="1">
    <citation type="submission" date="2020-05" db="EMBL/GenBank/DDBJ databases">
        <title>Whole genome shotgun sequence of Streptomyces microflavus NBRC 13062.</title>
        <authorList>
            <person name="Komaki H."/>
            <person name="Tamura T."/>
        </authorList>
    </citation>
    <scope>NUCLEOTIDE SEQUENCE [LARGE SCALE GENOMIC DNA]</scope>
    <source>
        <strain evidence="2 3">NBRC 13062</strain>
    </source>
</reference>
<dbReference type="Proteomes" id="UP000498740">
    <property type="component" value="Unassembled WGS sequence"/>
</dbReference>
<evidence type="ECO:0000313" key="3">
    <source>
        <dbReference type="Proteomes" id="UP000498740"/>
    </source>
</evidence>
<dbReference type="AlphaFoldDB" id="A0A7J0CS03"/>
<organism evidence="2 3">
    <name type="scientific">Streptomyces microflavus</name>
    <name type="common">Streptomyces lipmanii</name>
    <dbReference type="NCBI Taxonomy" id="1919"/>
    <lineage>
        <taxon>Bacteria</taxon>
        <taxon>Bacillati</taxon>
        <taxon>Actinomycetota</taxon>
        <taxon>Actinomycetes</taxon>
        <taxon>Kitasatosporales</taxon>
        <taxon>Streptomycetaceae</taxon>
        <taxon>Streptomyces</taxon>
    </lineage>
</organism>
<name>A0A7J0CS03_STRMI</name>
<accession>A0A7J0CS03</accession>
<evidence type="ECO:0000313" key="2">
    <source>
        <dbReference type="EMBL" id="GFN04475.1"/>
    </source>
</evidence>
<sequence length="84" mass="8915">MTAQGPETGEADGRPCTSGSRPTCMATSCPGISRRAGGLPSTARLKERAVFESIPEADRSHRPGDSEALVQAERPFSRRRGFPG</sequence>
<comment type="caution">
    <text evidence="2">The sequence shown here is derived from an EMBL/GenBank/DDBJ whole genome shotgun (WGS) entry which is preliminary data.</text>
</comment>
<protein>
    <submittedName>
        <fullName evidence="2">Uncharacterized protein</fullName>
    </submittedName>
</protein>
<feature type="compositionally biased region" description="Basic and acidic residues" evidence="1">
    <location>
        <begin position="44"/>
        <end position="65"/>
    </location>
</feature>
<dbReference type="EMBL" id="BLWD01000001">
    <property type="protein sequence ID" value="GFN04475.1"/>
    <property type="molecule type" value="Genomic_DNA"/>
</dbReference>